<organism evidence="7 8">
    <name type="scientific">Flemingia macrophylla</name>
    <dbReference type="NCBI Taxonomy" id="520843"/>
    <lineage>
        <taxon>Eukaryota</taxon>
        <taxon>Viridiplantae</taxon>
        <taxon>Streptophyta</taxon>
        <taxon>Embryophyta</taxon>
        <taxon>Tracheophyta</taxon>
        <taxon>Spermatophyta</taxon>
        <taxon>Magnoliopsida</taxon>
        <taxon>eudicotyledons</taxon>
        <taxon>Gunneridae</taxon>
        <taxon>Pentapetalae</taxon>
        <taxon>rosids</taxon>
        <taxon>fabids</taxon>
        <taxon>Fabales</taxon>
        <taxon>Fabaceae</taxon>
        <taxon>Papilionoideae</taxon>
        <taxon>50 kb inversion clade</taxon>
        <taxon>NPAAA clade</taxon>
        <taxon>indigoferoid/millettioid clade</taxon>
        <taxon>Phaseoleae</taxon>
        <taxon>Flemingia</taxon>
    </lineage>
</organism>
<keyword evidence="1" id="KW-0488">Methylation</keyword>
<proteinExistence type="inferred from homology"/>
<dbReference type="Proteomes" id="UP001603857">
    <property type="component" value="Unassembled WGS sequence"/>
</dbReference>
<evidence type="ECO:0000256" key="3">
    <source>
        <dbReference type="ARBA" id="ARBA00023288"/>
    </source>
</evidence>
<evidence type="ECO:0000256" key="4">
    <source>
        <dbReference type="ARBA" id="ARBA00023289"/>
    </source>
</evidence>
<accession>A0ABD1MG92</accession>
<dbReference type="PROSITE" id="PS50846">
    <property type="entry name" value="HMA_2"/>
    <property type="match status" value="1"/>
</dbReference>
<reference evidence="7 8" key="1">
    <citation type="submission" date="2024-08" db="EMBL/GenBank/DDBJ databases">
        <title>Insights into the chromosomal genome structure of Flemingia macrophylla.</title>
        <authorList>
            <person name="Ding Y."/>
            <person name="Zhao Y."/>
            <person name="Bi W."/>
            <person name="Wu M."/>
            <person name="Zhao G."/>
            <person name="Gong Y."/>
            <person name="Li W."/>
            <person name="Zhang P."/>
        </authorList>
    </citation>
    <scope>NUCLEOTIDE SEQUENCE [LARGE SCALE GENOMIC DNA]</scope>
    <source>
        <strain evidence="7">DYQJB</strain>
        <tissue evidence="7">Leaf</tissue>
    </source>
</reference>
<comment type="similarity">
    <text evidence="5">Belongs to the HIPP family.</text>
</comment>
<name>A0ABD1MG92_9FABA</name>
<keyword evidence="2" id="KW-0479">Metal-binding</keyword>
<feature type="domain" description="HMA" evidence="6">
    <location>
        <begin position="1"/>
        <end position="48"/>
    </location>
</feature>
<dbReference type="AlphaFoldDB" id="A0ABD1MG92"/>
<evidence type="ECO:0000256" key="5">
    <source>
        <dbReference type="ARBA" id="ARBA00024045"/>
    </source>
</evidence>
<evidence type="ECO:0000256" key="1">
    <source>
        <dbReference type="ARBA" id="ARBA00022481"/>
    </source>
</evidence>
<keyword evidence="4" id="KW-0636">Prenylation</keyword>
<dbReference type="EMBL" id="JBGMDY010000005">
    <property type="protein sequence ID" value="KAL2334792.1"/>
    <property type="molecule type" value="Genomic_DNA"/>
</dbReference>
<keyword evidence="3" id="KW-0449">Lipoprotein</keyword>
<dbReference type="InterPro" id="IPR006121">
    <property type="entry name" value="HMA_dom"/>
</dbReference>
<dbReference type="Pfam" id="PF00403">
    <property type="entry name" value="HMA"/>
    <property type="match status" value="1"/>
</dbReference>
<evidence type="ECO:0000313" key="8">
    <source>
        <dbReference type="Proteomes" id="UP001603857"/>
    </source>
</evidence>
<dbReference type="PANTHER" id="PTHR45811:SF38">
    <property type="entry name" value="HEAVY METAL-ASSOCIATED DOMAIN PROTEIN"/>
    <property type="match status" value="1"/>
</dbReference>
<protein>
    <recommendedName>
        <fullName evidence="6">HMA domain-containing protein</fullName>
    </recommendedName>
</protein>
<evidence type="ECO:0000256" key="2">
    <source>
        <dbReference type="ARBA" id="ARBA00022723"/>
    </source>
</evidence>
<gene>
    <name evidence="7" type="ORF">Fmac_016005</name>
</gene>
<evidence type="ECO:0000259" key="6">
    <source>
        <dbReference type="PROSITE" id="PS50846"/>
    </source>
</evidence>
<dbReference type="PANTHER" id="PTHR45811">
    <property type="entry name" value="COPPER TRANSPORT PROTEIN FAMILY-RELATED"/>
    <property type="match status" value="1"/>
</dbReference>
<evidence type="ECO:0000313" key="7">
    <source>
        <dbReference type="EMBL" id="KAL2334792.1"/>
    </source>
</evidence>
<keyword evidence="8" id="KW-1185">Reference proteome</keyword>
<dbReference type="Gene3D" id="3.30.70.100">
    <property type="match status" value="1"/>
</dbReference>
<dbReference type="GO" id="GO:0046872">
    <property type="term" value="F:metal ion binding"/>
    <property type="evidence" value="ECO:0007669"/>
    <property type="project" value="UniProtKB-KW"/>
</dbReference>
<dbReference type="InterPro" id="IPR051863">
    <property type="entry name" value="HIPP"/>
</dbReference>
<comment type="caution">
    <text evidence="7">The sequence shown here is derived from an EMBL/GenBank/DDBJ whole genome shotgun (WGS) entry which is preliminary data.</text>
</comment>
<sequence>MKTASSLLGVKSVSVDMNEKKMTISGDVDPVKAATKLRKLCHTEIVSVETEKEKEKEKEKEEVVKLPDPLKLYENYPLYYQVAPPVYGQSYYYAPSYDETPYGCVIL</sequence>